<accession>A0A6A6PW59</accession>
<name>A0A6A6PW59_9PEZI</name>
<keyword evidence="1" id="KW-0175">Coiled coil</keyword>
<dbReference type="AlphaFoldDB" id="A0A6A6PW59"/>
<organism evidence="2 3">
    <name type="scientific">Neohortaea acidophila</name>
    <dbReference type="NCBI Taxonomy" id="245834"/>
    <lineage>
        <taxon>Eukaryota</taxon>
        <taxon>Fungi</taxon>
        <taxon>Dikarya</taxon>
        <taxon>Ascomycota</taxon>
        <taxon>Pezizomycotina</taxon>
        <taxon>Dothideomycetes</taxon>
        <taxon>Dothideomycetidae</taxon>
        <taxon>Mycosphaerellales</taxon>
        <taxon>Teratosphaeriaceae</taxon>
        <taxon>Neohortaea</taxon>
    </lineage>
</organism>
<proteinExistence type="predicted"/>
<dbReference type="RefSeq" id="XP_033590479.1">
    <property type="nucleotide sequence ID" value="XM_033733168.1"/>
</dbReference>
<evidence type="ECO:0000313" key="3">
    <source>
        <dbReference type="Proteomes" id="UP000799767"/>
    </source>
</evidence>
<dbReference type="Proteomes" id="UP000799767">
    <property type="component" value="Unassembled WGS sequence"/>
</dbReference>
<gene>
    <name evidence="2" type="ORF">BDY17DRAFT_294625</name>
</gene>
<reference evidence="2" key="1">
    <citation type="journal article" date="2020" name="Stud. Mycol.">
        <title>101 Dothideomycetes genomes: a test case for predicting lifestyles and emergence of pathogens.</title>
        <authorList>
            <person name="Haridas S."/>
            <person name="Albert R."/>
            <person name="Binder M."/>
            <person name="Bloem J."/>
            <person name="Labutti K."/>
            <person name="Salamov A."/>
            <person name="Andreopoulos B."/>
            <person name="Baker S."/>
            <person name="Barry K."/>
            <person name="Bills G."/>
            <person name="Bluhm B."/>
            <person name="Cannon C."/>
            <person name="Castanera R."/>
            <person name="Culley D."/>
            <person name="Daum C."/>
            <person name="Ezra D."/>
            <person name="Gonzalez J."/>
            <person name="Henrissat B."/>
            <person name="Kuo A."/>
            <person name="Liang C."/>
            <person name="Lipzen A."/>
            <person name="Lutzoni F."/>
            <person name="Magnuson J."/>
            <person name="Mondo S."/>
            <person name="Nolan M."/>
            <person name="Ohm R."/>
            <person name="Pangilinan J."/>
            <person name="Park H.-J."/>
            <person name="Ramirez L."/>
            <person name="Alfaro M."/>
            <person name="Sun H."/>
            <person name="Tritt A."/>
            <person name="Yoshinaga Y."/>
            <person name="Zwiers L.-H."/>
            <person name="Turgeon B."/>
            <person name="Goodwin S."/>
            <person name="Spatafora J."/>
            <person name="Crous P."/>
            <person name="Grigoriev I."/>
        </authorList>
    </citation>
    <scope>NUCLEOTIDE SEQUENCE</scope>
    <source>
        <strain evidence="2">CBS 113389</strain>
    </source>
</reference>
<sequence length="178" mass="20467">MPSPTPEEMNQATQRLLLQENTQQKETIEVLKRELCSSHDRVANLESTAAHLRARLAQVHQSRFFVTDLPRDEDDGLYQAARTMAGQDLQDDELYEAARAMNARDLRRAEITLLRQAVEASKAELEKWKNEAARAGAETVSRSWQASVDEAVRREREKDAWAIRHMQRELEVLRKSQG</sequence>
<dbReference type="OrthoDB" id="412788at2759"/>
<dbReference type="GeneID" id="54474170"/>
<dbReference type="EMBL" id="MU001634">
    <property type="protein sequence ID" value="KAF2483909.1"/>
    <property type="molecule type" value="Genomic_DNA"/>
</dbReference>
<evidence type="ECO:0000256" key="1">
    <source>
        <dbReference type="SAM" id="Coils"/>
    </source>
</evidence>
<keyword evidence="3" id="KW-1185">Reference proteome</keyword>
<evidence type="ECO:0000313" key="2">
    <source>
        <dbReference type="EMBL" id="KAF2483909.1"/>
    </source>
</evidence>
<protein>
    <submittedName>
        <fullName evidence="2">Uncharacterized protein</fullName>
    </submittedName>
</protein>
<feature type="coiled-coil region" evidence="1">
    <location>
        <begin position="111"/>
        <end position="138"/>
    </location>
</feature>